<evidence type="ECO:0000313" key="1">
    <source>
        <dbReference type="EMBL" id="KAG2324162.1"/>
    </source>
</evidence>
<organism evidence="1 2">
    <name type="scientific">Brassica carinata</name>
    <name type="common">Ethiopian mustard</name>
    <name type="synonym">Abyssinian cabbage</name>
    <dbReference type="NCBI Taxonomy" id="52824"/>
    <lineage>
        <taxon>Eukaryota</taxon>
        <taxon>Viridiplantae</taxon>
        <taxon>Streptophyta</taxon>
        <taxon>Embryophyta</taxon>
        <taxon>Tracheophyta</taxon>
        <taxon>Spermatophyta</taxon>
        <taxon>Magnoliopsida</taxon>
        <taxon>eudicotyledons</taxon>
        <taxon>Gunneridae</taxon>
        <taxon>Pentapetalae</taxon>
        <taxon>rosids</taxon>
        <taxon>malvids</taxon>
        <taxon>Brassicales</taxon>
        <taxon>Brassicaceae</taxon>
        <taxon>Brassiceae</taxon>
        <taxon>Brassica</taxon>
    </lineage>
</organism>
<accession>A0A8X8B7M3</accession>
<protein>
    <submittedName>
        <fullName evidence="1">Uncharacterized protein</fullName>
    </submittedName>
</protein>
<gene>
    <name evidence="1" type="ORF">Bca52824_006890</name>
</gene>
<dbReference type="EMBL" id="JAAMPC010000002">
    <property type="protein sequence ID" value="KAG2324162.1"/>
    <property type="molecule type" value="Genomic_DNA"/>
</dbReference>
<dbReference type="Proteomes" id="UP000886595">
    <property type="component" value="Unassembled WGS sequence"/>
</dbReference>
<proteinExistence type="predicted"/>
<dbReference type="AlphaFoldDB" id="A0A8X8B7M3"/>
<name>A0A8X8B7M3_BRACI</name>
<comment type="caution">
    <text evidence="1">The sequence shown here is derived from an EMBL/GenBank/DDBJ whole genome shotgun (WGS) entry which is preliminary data.</text>
</comment>
<reference evidence="1 2" key="1">
    <citation type="submission" date="2020-02" db="EMBL/GenBank/DDBJ databases">
        <authorList>
            <person name="Ma Q."/>
            <person name="Huang Y."/>
            <person name="Song X."/>
            <person name="Pei D."/>
        </authorList>
    </citation>
    <scope>NUCLEOTIDE SEQUENCE [LARGE SCALE GENOMIC DNA]</scope>
    <source>
        <strain evidence="1">Sxm20200214</strain>
        <tissue evidence="1">Leaf</tissue>
    </source>
</reference>
<sequence>MAINFLFLEEKMYELFIELTIQLRKWGLHLLITTNKRLVLPVFLHHDSVINLLARKSLRPLLILPTVDHLCGQHQASERVPSSHYWPPAISFEPHVHKTNEKCFFEPLSICQNS</sequence>
<keyword evidence="2" id="KW-1185">Reference proteome</keyword>
<evidence type="ECO:0000313" key="2">
    <source>
        <dbReference type="Proteomes" id="UP000886595"/>
    </source>
</evidence>